<dbReference type="InterPro" id="IPR029063">
    <property type="entry name" value="SAM-dependent_MTases_sf"/>
</dbReference>
<dbReference type="AlphaFoldDB" id="A0A2G9R9E1"/>
<dbReference type="InterPro" id="IPR000940">
    <property type="entry name" value="NNMT_TEMT_trans"/>
</dbReference>
<name>A0A2G9R9E1_AQUCT</name>
<comment type="similarity">
    <text evidence="1">Belongs to the class I-like SAM-binding methyltransferase superfamily. NNMT/PNMT/TEMT family.</text>
</comment>
<organism evidence="5 6">
    <name type="scientific">Aquarana catesbeiana</name>
    <name type="common">American bullfrog</name>
    <name type="synonym">Rana catesbeiana</name>
    <dbReference type="NCBI Taxonomy" id="8400"/>
    <lineage>
        <taxon>Eukaryota</taxon>
        <taxon>Metazoa</taxon>
        <taxon>Chordata</taxon>
        <taxon>Craniata</taxon>
        <taxon>Vertebrata</taxon>
        <taxon>Euteleostomi</taxon>
        <taxon>Amphibia</taxon>
        <taxon>Batrachia</taxon>
        <taxon>Anura</taxon>
        <taxon>Neobatrachia</taxon>
        <taxon>Ranoidea</taxon>
        <taxon>Ranidae</taxon>
        <taxon>Aquarana</taxon>
    </lineage>
</organism>
<dbReference type="EMBL" id="KV955002">
    <property type="protein sequence ID" value="PIO24502.1"/>
    <property type="molecule type" value="Genomic_DNA"/>
</dbReference>
<accession>A0A2G9R9E1</accession>
<dbReference type="GO" id="GO:0032259">
    <property type="term" value="P:methylation"/>
    <property type="evidence" value="ECO:0007669"/>
    <property type="project" value="UniProtKB-KW"/>
</dbReference>
<protein>
    <recommendedName>
        <fullName evidence="7">Methyltransferase type 11 domain-containing protein</fullName>
    </recommendedName>
</protein>
<dbReference type="PANTHER" id="PTHR10867:SF44">
    <property type="entry name" value="NICOTINAMIDE N-METHYLTRANSFERASE ISOFORM X2"/>
    <property type="match status" value="1"/>
</dbReference>
<evidence type="ECO:0000256" key="4">
    <source>
        <dbReference type="ARBA" id="ARBA00022691"/>
    </source>
</evidence>
<dbReference type="SUPFAM" id="SSF53335">
    <property type="entry name" value="S-adenosyl-L-methionine-dependent methyltransferases"/>
    <property type="match status" value="1"/>
</dbReference>
<dbReference type="PANTHER" id="PTHR10867">
    <property type="entry name" value="NNMT/PNMT/TEMT FAMILY MEMBER"/>
    <property type="match status" value="1"/>
</dbReference>
<sequence length="205" mass="22799">MAFAHADVRNSMAKFHNAFSSGVFKGDVLIDISIGPAIDHLYSAQKNFRDIILLKPTEQSILEVKKQMNSRTGAFDCSHASTFATEMAGNSERCEEKEVGLRAAITHVVKFDPNLENLTDPIVLPQADCLAMGYILEFISKDLDDFVNNFRRFSKHLKPGGHLLYCGGLNGTFYMVGGERFHMVKYNESNLGSILSNEGFVITQL</sequence>
<evidence type="ECO:0000313" key="6">
    <source>
        <dbReference type="Proteomes" id="UP000228934"/>
    </source>
</evidence>
<dbReference type="Gene3D" id="3.40.50.150">
    <property type="entry name" value="Vaccinia Virus protein VP39"/>
    <property type="match status" value="1"/>
</dbReference>
<feature type="non-terminal residue" evidence="5">
    <location>
        <position position="205"/>
    </location>
</feature>
<reference evidence="6" key="1">
    <citation type="journal article" date="2017" name="Nat. Commun.">
        <title>The North American bullfrog draft genome provides insight into hormonal regulation of long noncoding RNA.</title>
        <authorList>
            <person name="Hammond S.A."/>
            <person name="Warren R.L."/>
            <person name="Vandervalk B.P."/>
            <person name="Kucuk E."/>
            <person name="Khan H."/>
            <person name="Gibb E.A."/>
            <person name="Pandoh P."/>
            <person name="Kirk H."/>
            <person name="Zhao Y."/>
            <person name="Jones M."/>
            <person name="Mungall A.J."/>
            <person name="Coope R."/>
            <person name="Pleasance S."/>
            <person name="Moore R.A."/>
            <person name="Holt R.A."/>
            <person name="Round J.M."/>
            <person name="Ohora S."/>
            <person name="Walle B.V."/>
            <person name="Veldhoen N."/>
            <person name="Helbing C.C."/>
            <person name="Birol I."/>
        </authorList>
    </citation>
    <scope>NUCLEOTIDE SEQUENCE [LARGE SCALE GENOMIC DNA]</scope>
</reference>
<keyword evidence="3" id="KW-0808">Transferase</keyword>
<evidence type="ECO:0000256" key="2">
    <source>
        <dbReference type="ARBA" id="ARBA00022603"/>
    </source>
</evidence>
<keyword evidence="4" id="KW-0949">S-adenosyl-L-methionine</keyword>
<dbReference type="GO" id="GO:0005829">
    <property type="term" value="C:cytosol"/>
    <property type="evidence" value="ECO:0007669"/>
    <property type="project" value="TreeGrafter"/>
</dbReference>
<dbReference type="Pfam" id="PF01234">
    <property type="entry name" value="NNMT_PNMT_TEMT"/>
    <property type="match status" value="1"/>
</dbReference>
<proteinExistence type="inferred from homology"/>
<keyword evidence="6" id="KW-1185">Reference proteome</keyword>
<evidence type="ECO:0008006" key="7">
    <source>
        <dbReference type="Google" id="ProtNLM"/>
    </source>
</evidence>
<evidence type="ECO:0000256" key="1">
    <source>
        <dbReference type="ARBA" id="ARBA00007996"/>
    </source>
</evidence>
<keyword evidence="2" id="KW-0489">Methyltransferase</keyword>
<dbReference type="GO" id="GO:0008170">
    <property type="term" value="F:N-methyltransferase activity"/>
    <property type="evidence" value="ECO:0007669"/>
    <property type="project" value="TreeGrafter"/>
</dbReference>
<gene>
    <name evidence="5" type="ORF">AB205_0124890</name>
</gene>
<dbReference type="PROSITE" id="PS51681">
    <property type="entry name" value="SAM_MT_NNMT_PNMT_TEMT"/>
    <property type="match status" value="1"/>
</dbReference>
<dbReference type="OrthoDB" id="9882836at2759"/>
<evidence type="ECO:0000256" key="3">
    <source>
        <dbReference type="ARBA" id="ARBA00022679"/>
    </source>
</evidence>
<evidence type="ECO:0000313" key="5">
    <source>
        <dbReference type="EMBL" id="PIO24502.1"/>
    </source>
</evidence>
<dbReference type="Proteomes" id="UP000228934">
    <property type="component" value="Unassembled WGS sequence"/>
</dbReference>